<reference evidence="2" key="1">
    <citation type="journal article" date="2013" name="Science">
        <title>The Amborella genome and the evolution of flowering plants.</title>
        <authorList>
            <consortium name="Amborella Genome Project"/>
        </authorList>
    </citation>
    <scope>NUCLEOTIDE SEQUENCE [LARGE SCALE GENOMIC DNA]</scope>
</reference>
<gene>
    <name evidence="1" type="ORF">AMTR_s00144p00100340</name>
</gene>
<name>W1P7Q7_AMBTC</name>
<sequence length="97" mass="10491">MHAKLHKGTEGVCQFVRLHGNVSAKHAASRSGQRSNVRASARGSIAKAWDIIEFMRARLGAAWQCANAWGQQSVQGTGQYNKAGDNIANMRARLEAA</sequence>
<accession>W1P7Q7</accession>
<dbReference type="Proteomes" id="UP000017836">
    <property type="component" value="Unassembled WGS sequence"/>
</dbReference>
<organism evidence="1 2">
    <name type="scientific">Amborella trichopoda</name>
    <dbReference type="NCBI Taxonomy" id="13333"/>
    <lineage>
        <taxon>Eukaryota</taxon>
        <taxon>Viridiplantae</taxon>
        <taxon>Streptophyta</taxon>
        <taxon>Embryophyta</taxon>
        <taxon>Tracheophyta</taxon>
        <taxon>Spermatophyta</taxon>
        <taxon>Magnoliopsida</taxon>
        <taxon>Amborellales</taxon>
        <taxon>Amborellaceae</taxon>
        <taxon>Amborella</taxon>
    </lineage>
</organism>
<dbReference type="HOGENOM" id="CLU_2349581_0_0_1"/>
<keyword evidence="2" id="KW-1185">Reference proteome</keyword>
<evidence type="ECO:0000313" key="2">
    <source>
        <dbReference type="Proteomes" id="UP000017836"/>
    </source>
</evidence>
<proteinExistence type="predicted"/>
<protein>
    <submittedName>
        <fullName evidence="1">Uncharacterized protein</fullName>
    </submittedName>
</protein>
<dbReference type="Gramene" id="ERN03689">
    <property type="protein sequence ID" value="ERN03689"/>
    <property type="gene ID" value="AMTR_s00144p00100340"/>
</dbReference>
<dbReference type="EMBL" id="KI394342">
    <property type="protein sequence ID" value="ERN03689.1"/>
    <property type="molecule type" value="Genomic_DNA"/>
</dbReference>
<dbReference type="AlphaFoldDB" id="W1P7Q7"/>
<evidence type="ECO:0000313" key="1">
    <source>
        <dbReference type="EMBL" id="ERN03689.1"/>
    </source>
</evidence>